<evidence type="ECO:0000313" key="1">
    <source>
        <dbReference type="EMBL" id="TBU08337.1"/>
    </source>
</evidence>
<reference evidence="1 2" key="1">
    <citation type="submission" date="2017-12" db="EMBL/GenBank/DDBJ databases">
        <authorList>
            <person name="Pombert J.-F."/>
            <person name="Haag K.L."/>
            <person name="Ebert D."/>
        </authorList>
    </citation>
    <scope>NUCLEOTIDE SEQUENCE [LARGE SCALE GENOMIC DNA]</scope>
    <source>
        <strain evidence="1">BE-OM-2</strain>
    </source>
</reference>
<gene>
    <name evidence="1" type="ORF">CWI36_0151p0010</name>
</gene>
<protein>
    <submittedName>
        <fullName evidence="1">Uncharacterized protein</fullName>
    </submittedName>
</protein>
<sequence length="134" mass="15580">MKLDLSNSHESNIQLIVTKKDFGSQKINSKEITRPTLRSIISFTAMNEYKFKRNKRLSMNNSYLIYSSLTTEYLSEIHEKFQILNSIYKIEKKNLFESYYNVIKKPVTNLIFCKKSSSKTISGPGKKNSSVYSE</sequence>
<accession>A0A4Q9LJX7</accession>
<dbReference type="AlphaFoldDB" id="A0A4Q9LJX7"/>
<proteinExistence type="predicted"/>
<dbReference type="Proteomes" id="UP000291404">
    <property type="component" value="Unassembled WGS sequence"/>
</dbReference>
<keyword evidence="2" id="KW-1185">Reference proteome</keyword>
<dbReference type="EMBL" id="PITI01000151">
    <property type="protein sequence ID" value="TBU08337.1"/>
    <property type="molecule type" value="Genomic_DNA"/>
</dbReference>
<dbReference type="VEuPathDB" id="MicrosporidiaDB:CWI36_0151p0010"/>
<evidence type="ECO:0000313" key="2">
    <source>
        <dbReference type="Proteomes" id="UP000291404"/>
    </source>
</evidence>
<organism evidence="1 2">
    <name type="scientific">Hamiltosporidium magnivora</name>
    <dbReference type="NCBI Taxonomy" id="148818"/>
    <lineage>
        <taxon>Eukaryota</taxon>
        <taxon>Fungi</taxon>
        <taxon>Fungi incertae sedis</taxon>
        <taxon>Microsporidia</taxon>
        <taxon>Dubosqiidae</taxon>
        <taxon>Hamiltosporidium</taxon>
    </lineage>
</organism>
<name>A0A4Q9LJX7_9MICR</name>
<comment type="caution">
    <text evidence="1">The sequence shown here is derived from an EMBL/GenBank/DDBJ whole genome shotgun (WGS) entry which is preliminary data.</text>
</comment>